<evidence type="ECO:0000313" key="2">
    <source>
        <dbReference type="EMBL" id="NVI09327.1"/>
    </source>
</evidence>
<feature type="transmembrane region" description="Helical" evidence="1">
    <location>
        <begin position="463"/>
        <end position="481"/>
    </location>
</feature>
<dbReference type="Gene3D" id="3.30.70.1320">
    <property type="entry name" value="Multidrug efflux transporter AcrB pore domain like"/>
    <property type="match status" value="1"/>
</dbReference>
<comment type="caution">
    <text evidence="2">The sequence shown here is derived from an EMBL/GenBank/DDBJ whole genome shotgun (WGS) entry which is preliminary data.</text>
</comment>
<proteinExistence type="predicted"/>
<dbReference type="Pfam" id="PF00873">
    <property type="entry name" value="ACR_tran"/>
    <property type="match status" value="1"/>
</dbReference>
<feature type="transmembrane region" description="Helical" evidence="1">
    <location>
        <begin position="427"/>
        <end position="451"/>
    </location>
</feature>
<feature type="transmembrane region" description="Helical" evidence="1">
    <location>
        <begin position="359"/>
        <end position="379"/>
    </location>
</feature>
<keyword evidence="3" id="KW-1185">Reference proteome</keyword>
<feature type="transmembrane region" description="Helical" evidence="1">
    <location>
        <begin position="946"/>
        <end position="965"/>
    </location>
</feature>
<reference evidence="2 3" key="1">
    <citation type="submission" date="2019-08" db="EMBL/GenBank/DDBJ databases">
        <title>Paraburkholderia simonii sp. nov. and P. youngii sp. nov. Brazilian and Mexican Mimosa-associated rhizobia.</title>
        <authorList>
            <person name="Mavima L."/>
            <person name="Beukes C.W."/>
            <person name="Palmer M."/>
            <person name="De Meyer S.E."/>
            <person name="James E.K."/>
            <person name="Maluk M."/>
            <person name="Avontuur J.R."/>
            <person name="Chan W.Y."/>
            <person name="Venter S.N."/>
            <person name="Steenkamp E.T."/>
        </authorList>
    </citation>
    <scope>NUCLEOTIDE SEQUENCE [LARGE SCALE GENOMIC DNA]</scope>
    <source>
        <strain evidence="2 3">JPY454</strain>
    </source>
</reference>
<dbReference type="InterPro" id="IPR027463">
    <property type="entry name" value="AcrB_DN_DC_subdom"/>
</dbReference>
<dbReference type="Gene3D" id="3.30.70.1440">
    <property type="entry name" value="Multidrug efflux transporter AcrB pore domain"/>
    <property type="match status" value="1"/>
</dbReference>
<feature type="transmembrane region" description="Helical" evidence="1">
    <location>
        <begin position="977"/>
        <end position="1003"/>
    </location>
</feature>
<dbReference type="SUPFAM" id="SSF82693">
    <property type="entry name" value="Multidrug efflux transporter AcrB pore domain, PN1, PN2, PC1 and PC2 subdomains"/>
    <property type="match status" value="4"/>
</dbReference>
<keyword evidence="1" id="KW-1133">Transmembrane helix</keyword>
<dbReference type="Gene3D" id="1.20.1640.10">
    <property type="entry name" value="Multidrug efflux transporter AcrB transmembrane domain"/>
    <property type="match status" value="2"/>
</dbReference>
<dbReference type="RefSeq" id="WP_176369719.1">
    <property type="nucleotide sequence ID" value="NZ_VOMC01000077.1"/>
</dbReference>
<keyword evidence="1" id="KW-0812">Transmembrane</keyword>
<gene>
    <name evidence="2" type="ORF">FSB64_37825</name>
</gene>
<dbReference type="Gene3D" id="3.30.70.1430">
    <property type="entry name" value="Multidrug efflux transporter AcrB pore domain"/>
    <property type="match status" value="2"/>
</dbReference>
<feature type="transmembrane region" description="Helical" evidence="1">
    <location>
        <begin position="385"/>
        <end position="406"/>
    </location>
</feature>
<feature type="transmembrane region" description="Helical" evidence="1">
    <location>
        <begin position="874"/>
        <end position="894"/>
    </location>
</feature>
<feature type="transmembrane region" description="Helical" evidence="1">
    <location>
        <begin position="333"/>
        <end position="352"/>
    </location>
</feature>
<dbReference type="Proteomes" id="UP000821598">
    <property type="component" value="Unassembled WGS sequence"/>
</dbReference>
<evidence type="ECO:0000313" key="3">
    <source>
        <dbReference type="Proteomes" id="UP000821598"/>
    </source>
</evidence>
<protein>
    <submittedName>
        <fullName evidence="2">Multidrug efflux protein</fullName>
    </submittedName>
</protein>
<dbReference type="PANTHER" id="PTHR32063">
    <property type="match status" value="1"/>
</dbReference>
<dbReference type="InterPro" id="IPR001036">
    <property type="entry name" value="Acrflvin-R"/>
</dbReference>
<dbReference type="SUPFAM" id="SSF82866">
    <property type="entry name" value="Multidrug efflux transporter AcrB transmembrane domain"/>
    <property type="match status" value="2"/>
</dbReference>
<dbReference type="PRINTS" id="PR00702">
    <property type="entry name" value="ACRIFLAVINRP"/>
</dbReference>
<dbReference type="SUPFAM" id="SSF82714">
    <property type="entry name" value="Multidrug efflux transporter AcrB TolC docking domain, DN and DC subdomains"/>
    <property type="match status" value="2"/>
</dbReference>
<keyword evidence="1" id="KW-0472">Membrane</keyword>
<accession>A0ABX2NYU7</accession>
<dbReference type="PANTHER" id="PTHR32063:SF14">
    <property type="entry name" value="BLL4319 PROTEIN"/>
    <property type="match status" value="1"/>
</dbReference>
<sequence length="1015" mass="110054">MDFTDIFIKRPVLASVVSLFILVLGLRSLSTLKVSEYPQTGTGVVTITTSYYGASAETMAGFVTQPLEAAIAQVQGIDYMSSKSSTGVSSITATLRLNYDPNRALTEINTQIASMRNQLPPQAQQPVLTIQVGQTTDTMYMGFYSDVLPSNNVTDYLLRVVKPKLDSIEGVQTAEVLGGRQFALRAWLDSTRLAAHNVTASDVYTALGNNNYLATLGTTKGQMTSVSLNAGTDLHSVEDFRKLVVKQKNGAIVRLEDVANVVLGADNYDSNVAFSGKRSVFIGIKVAPDANLLDVANRVKAVFPDLQKQLPTGVSGGIVYDATDFIETAIDEVVKTLVEALLIVTLVIYLFFGSFRAVIVPLFAMPLSLIGTFFMMQLLGYSINLLTLLALVLAVGLVVDDAIIVVENFDRHLTTEGKRPFDAALIAARELSGPILAMTVVLIAVYLPIGFQGGLTGALFTEFAFTLASAVTISGVVALSLSPMMCSRLFHNEQQPGRFNRFVHQQFEKVHRGYMRLLRSILDTWTVFVVMGAMLLCGTIYLFATSQSELAPQEDQGIVLSLIQGPPNATIQQMQMYADQVFQISKQLPEYAQMFQLTGAPTLNQGFGGVLFTTWDRRKRGTSELQQELQQKWNGIAGARVAAFQFPPLPGAQGFPVQFVINTTEPFDNLNEVTQAVLQQARESGMFLFVDSDLKIDKPETVLMVDRDKVASLGLTQSDMGQALGAALGGNYANYFSVAGRSYKVIPQLQQVDRMNPSQLLDYNLRTSDGSMIPASTVSHLKSTVVPESINHFQQMNSATISAVVAPRVSQGEVLEFLRNATTRVAPSGYNMDYSGLSRQFMQESGGFVITLMFAAVIVFLALAAQFESFRDPIVILVSVPLALFGALIFINIGVSTLNIYTQVGLVTLMGLISKHGILIVQFANELQRSGRSKREALEEAAGARLRPIVMTTAAMVLGVLPLVIASGAGAAGRNAIGLVIFTGLSIGTLFTLFVVPSMYMLLGAEHHEKTTAMT</sequence>
<evidence type="ECO:0000256" key="1">
    <source>
        <dbReference type="SAM" id="Phobius"/>
    </source>
</evidence>
<feature type="transmembrane region" description="Helical" evidence="1">
    <location>
        <begin position="847"/>
        <end position="867"/>
    </location>
</feature>
<name>A0ABX2NYU7_9BURK</name>
<organism evidence="2 3">
    <name type="scientific">Paraburkholderia youngii</name>
    <dbReference type="NCBI Taxonomy" id="2782701"/>
    <lineage>
        <taxon>Bacteria</taxon>
        <taxon>Pseudomonadati</taxon>
        <taxon>Pseudomonadota</taxon>
        <taxon>Betaproteobacteria</taxon>
        <taxon>Burkholderiales</taxon>
        <taxon>Burkholderiaceae</taxon>
        <taxon>Paraburkholderia</taxon>
    </lineage>
</organism>
<feature type="transmembrane region" description="Helical" evidence="1">
    <location>
        <begin position="900"/>
        <end position="925"/>
    </location>
</feature>
<dbReference type="EMBL" id="VOMC01000077">
    <property type="protein sequence ID" value="NVI09327.1"/>
    <property type="molecule type" value="Genomic_DNA"/>
</dbReference>
<dbReference type="Gene3D" id="3.30.2090.10">
    <property type="entry name" value="Multidrug efflux transporter AcrB TolC docking domain, DN and DC subdomains"/>
    <property type="match status" value="2"/>
</dbReference>
<feature type="transmembrane region" description="Helical" evidence="1">
    <location>
        <begin position="522"/>
        <end position="544"/>
    </location>
</feature>